<dbReference type="AlphaFoldDB" id="A0A0A9GLI4"/>
<proteinExistence type="predicted"/>
<dbReference type="SUPFAM" id="SSF50630">
    <property type="entry name" value="Acid proteases"/>
    <property type="match status" value="1"/>
</dbReference>
<accession>A0A0A9GLI4</accession>
<sequence>MVDSGSTHNFIRDDVAAHLGLPLHQDRAGLQVIVANGERLYSRGLCRDLEVLVGREPFLLDCHVLPVARYDLILGTRWLRYLGPILWDFQQLTMG</sequence>
<reference evidence="1" key="2">
    <citation type="journal article" date="2015" name="Data Brief">
        <title>Shoot transcriptome of the giant reed, Arundo donax.</title>
        <authorList>
            <person name="Barrero R.A."/>
            <person name="Guerrero F.D."/>
            <person name="Moolhuijzen P."/>
            <person name="Goolsby J.A."/>
            <person name="Tidwell J."/>
            <person name="Bellgard S.E."/>
            <person name="Bellgard M.I."/>
        </authorList>
    </citation>
    <scope>NUCLEOTIDE SEQUENCE</scope>
    <source>
        <tissue evidence="1">Shoot tissue taken approximately 20 cm above the soil surface</tissue>
    </source>
</reference>
<evidence type="ECO:0000313" key="1">
    <source>
        <dbReference type="EMBL" id="JAE24269.1"/>
    </source>
</evidence>
<dbReference type="Pfam" id="PF08284">
    <property type="entry name" value="RVP_2"/>
    <property type="match status" value="1"/>
</dbReference>
<protein>
    <submittedName>
        <fullName evidence="1">Uncharacterized protein</fullName>
    </submittedName>
</protein>
<dbReference type="CDD" id="cd00303">
    <property type="entry name" value="retropepsin_like"/>
    <property type="match status" value="1"/>
</dbReference>
<reference evidence="1" key="1">
    <citation type="submission" date="2014-09" db="EMBL/GenBank/DDBJ databases">
        <authorList>
            <person name="Magalhaes I.L.F."/>
            <person name="Oliveira U."/>
            <person name="Santos F.R."/>
            <person name="Vidigal T.H.D.A."/>
            <person name="Brescovit A.D."/>
            <person name="Santos A.J."/>
        </authorList>
    </citation>
    <scope>NUCLEOTIDE SEQUENCE</scope>
    <source>
        <tissue evidence="1">Shoot tissue taken approximately 20 cm above the soil surface</tissue>
    </source>
</reference>
<organism evidence="1">
    <name type="scientific">Arundo donax</name>
    <name type="common">Giant reed</name>
    <name type="synonym">Donax arundinaceus</name>
    <dbReference type="NCBI Taxonomy" id="35708"/>
    <lineage>
        <taxon>Eukaryota</taxon>
        <taxon>Viridiplantae</taxon>
        <taxon>Streptophyta</taxon>
        <taxon>Embryophyta</taxon>
        <taxon>Tracheophyta</taxon>
        <taxon>Spermatophyta</taxon>
        <taxon>Magnoliopsida</taxon>
        <taxon>Liliopsida</taxon>
        <taxon>Poales</taxon>
        <taxon>Poaceae</taxon>
        <taxon>PACMAD clade</taxon>
        <taxon>Arundinoideae</taxon>
        <taxon>Arundineae</taxon>
        <taxon>Arundo</taxon>
    </lineage>
</organism>
<dbReference type="Gene3D" id="2.40.70.10">
    <property type="entry name" value="Acid Proteases"/>
    <property type="match status" value="1"/>
</dbReference>
<dbReference type="InterPro" id="IPR021109">
    <property type="entry name" value="Peptidase_aspartic_dom_sf"/>
</dbReference>
<name>A0A0A9GLI4_ARUDO</name>
<dbReference type="EMBL" id="GBRH01173627">
    <property type="protein sequence ID" value="JAE24269.1"/>
    <property type="molecule type" value="Transcribed_RNA"/>
</dbReference>